<reference evidence="2" key="1">
    <citation type="submission" date="2020-10" db="EMBL/GenBank/DDBJ databases">
        <authorList>
            <person name="Kadnikov V."/>
            <person name="Beletsky A.V."/>
            <person name="Mardanov A.V."/>
            <person name="Karnachuk O.V."/>
            <person name="Ravin N.V."/>
        </authorList>
    </citation>
    <scope>NUCLEOTIDE SEQUENCE</scope>
    <source>
        <strain evidence="2">Bu02</strain>
    </source>
</reference>
<reference evidence="2" key="2">
    <citation type="journal article" date="2023" name="Biology">
        <title>Prokaryotic Life Associated with Coal-Fire Gas Vents Revealed by Metagenomics.</title>
        <authorList>
            <person name="Kadnikov V.V."/>
            <person name="Mardanov A.V."/>
            <person name="Beletsky A.V."/>
            <person name="Karnachuk O.V."/>
            <person name="Ravin N.V."/>
        </authorList>
    </citation>
    <scope>NUCLEOTIDE SEQUENCE</scope>
    <source>
        <strain evidence="2">Bu02</strain>
    </source>
</reference>
<keyword evidence="1" id="KW-1133">Transmembrane helix</keyword>
<keyword evidence="1" id="KW-0812">Transmembrane</keyword>
<keyword evidence="1" id="KW-0472">Membrane</keyword>
<protein>
    <submittedName>
        <fullName evidence="2">Uncharacterized protein</fullName>
    </submittedName>
</protein>
<dbReference type="EMBL" id="CP062796">
    <property type="protein sequence ID" value="QUL99194.1"/>
    <property type="molecule type" value="Genomic_DNA"/>
</dbReference>
<feature type="transmembrane region" description="Helical" evidence="1">
    <location>
        <begin position="35"/>
        <end position="57"/>
    </location>
</feature>
<evidence type="ECO:0000256" key="1">
    <source>
        <dbReference type="SAM" id="Phobius"/>
    </source>
</evidence>
<feature type="transmembrane region" description="Helical" evidence="1">
    <location>
        <begin position="102"/>
        <end position="120"/>
    </location>
</feature>
<organism evidence="2">
    <name type="scientific">Candidatus Fermentithermobacillus carboniphilus</name>
    <dbReference type="NCBI Taxonomy" id="3085328"/>
    <lineage>
        <taxon>Bacteria</taxon>
        <taxon>Bacillati</taxon>
        <taxon>Bacillota</taxon>
        <taxon>Candidatus Fermentithermobacillia</taxon>
        <taxon>Candidatus Fermentithermobacillales</taxon>
        <taxon>Candidatus Fermentithermobacillaceae</taxon>
        <taxon>Candidatus Fermentithermobacillus</taxon>
    </lineage>
</organism>
<gene>
    <name evidence="2" type="ORF">IMF26_03820</name>
</gene>
<feature type="transmembrane region" description="Helical" evidence="1">
    <location>
        <begin position="6"/>
        <end position="23"/>
    </location>
</feature>
<evidence type="ECO:0000313" key="2">
    <source>
        <dbReference type="EMBL" id="QUL99194.1"/>
    </source>
</evidence>
<name>A0AAT9LET6_9FIRM</name>
<feature type="transmembrane region" description="Helical" evidence="1">
    <location>
        <begin position="69"/>
        <end position="90"/>
    </location>
</feature>
<sequence length="207" mass="22313">MKREVPVAISALVGLVLLIDYFFKIPSIRTMATEIQDWGLIIAAFALALAAVNLLRIHVSRIGKWNRNSIHSFILVAAMLITVFSGIVLGRQSKPFDFIFQAIFNPLASAFYAMTAFHLASASYRAFRAKNAQAAALLIAGVLLMLGRAPIGEAMWSRFPKIADWIMGVVNLAGSRGILISTAVGMVGVSLRVLTGIDRSHLGGGAE</sequence>
<accession>A0AAT9LET6</accession>
<dbReference type="KEGG" id="fcz:IMF26_03820"/>
<feature type="transmembrane region" description="Helical" evidence="1">
    <location>
        <begin position="132"/>
        <end position="151"/>
    </location>
</feature>
<dbReference type="AlphaFoldDB" id="A0AAT9LET6"/>
<proteinExistence type="predicted"/>